<dbReference type="EMBL" id="CP036498">
    <property type="protein sequence ID" value="QUS41040.1"/>
    <property type="molecule type" value="Genomic_DNA"/>
</dbReference>
<dbReference type="RefSeq" id="WP_211909638.1">
    <property type="nucleotide sequence ID" value="NZ_CP036498.1"/>
</dbReference>
<keyword evidence="2" id="KW-1185">Reference proteome</keyword>
<dbReference type="Proteomes" id="UP000682843">
    <property type="component" value="Chromosome"/>
</dbReference>
<gene>
    <name evidence="1" type="ORF">RPMA_20980</name>
</gene>
<organism evidence="1 2">
    <name type="scientific">Tardiphaga alba</name>
    <dbReference type="NCBI Taxonomy" id="340268"/>
    <lineage>
        <taxon>Bacteria</taxon>
        <taxon>Pseudomonadati</taxon>
        <taxon>Pseudomonadota</taxon>
        <taxon>Alphaproteobacteria</taxon>
        <taxon>Hyphomicrobiales</taxon>
        <taxon>Nitrobacteraceae</taxon>
        <taxon>Tardiphaga</taxon>
    </lineage>
</organism>
<reference evidence="1 2" key="1">
    <citation type="submission" date="2019-02" db="EMBL/GenBank/DDBJ databases">
        <title>Emended description of the genus Rhodopseudomonas and description of Rhodopseudomonas albus sp. nov., a non-phototrophic, heavy-metal-tolerant bacterium isolated from garden soil.</title>
        <authorList>
            <person name="Bao Z."/>
            <person name="Cao W.W."/>
            <person name="Sato Y."/>
            <person name="Nishizawa T."/>
            <person name="Zhao J."/>
            <person name="Guo Y."/>
            <person name="Ohta H."/>
        </authorList>
    </citation>
    <scope>NUCLEOTIDE SEQUENCE [LARGE SCALE GENOMIC DNA]</scope>
    <source>
        <strain evidence="1 2">SK50-23</strain>
    </source>
</reference>
<evidence type="ECO:0000313" key="1">
    <source>
        <dbReference type="EMBL" id="QUS41040.1"/>
    </source>
</evidence>
<proteinExistence type="predicted"/>
<evidence type="ECO:0000313" key="2">
    <source>
        <dbReference type="Proteomes" id="UP000682843"/>
    </source>
</evidence>
<sequence length="172" mass="18354">MAELRIKLTDLAAPLRKAESTLKAAIVVSAAAVLSQSAGDRAANAAAAHGHFDDFAALLPALRGGMVPVALLSRPAGTDEIEIDAARLDTSMATISTRQGSAEQALRDVIARQTRDDIDVLAQRIGHLGRAFQHLASLVTGETDDTPFRFDQFFREAMQDLAQRDWSATDGA</sequence>
<name>A0ABX8AFE7_9BRAD</name>
<accession>A0ABX8AFE7</accession>
<protein>
    <submittedName>
        <fullName evidence="1">Uncharacterized protein</fullName>
    </submittedName>
</protein>